<feature type="compositionally biased region" description="Basic and acidic residues" evidence="1">
    <location>
        <begin position="163"/>
        <end position="172"/>
    </location>
</feature>
<name>A0ABR0IYX4_9EURO</name>
<sequence>MRSLQREEDSLRARRFGELSQKRKLRSTSEDVAEPIIYNGSANSTHGSQRWPDVRPPYHSTSSARVEVYPIQAQGKESLDYWNACGASEHASKPSEDLDAATDLPEQPLQAWAGVDSSVSEDNAQETRDRTSTRDRLLATNILNPLDALDLLTFAATEEHLHDQHTTSRIHQDGTNQSSNTVDGHHVTPKSAPAVSPSWKEFFLVKRGIVHAHEVTEYLDFYFAQLWPLLPVIPSHYNNKEHYLSLALEEPVLVIALTTLASRYHHLSGFNGAIRSERIHWRAWRWVQIYFQSAMWGASCMRKPGSIAALLLFIEWHCKALNSPEDFLGDVEDLDNNTGSRAIASPDFSISGTQMLSTKQHSNITTLMEKLNIVAPAYRSNKMSRILLSTAIALAEETCCFVEDHASLGTSTLSSPTRVRPNKAWNNILHVFIYLADENIALRVGLEPLLSHSRQNNIRDCLARTPLEEDLWESVIELTEHMGNGRELLRDWRQCASGNRTDDVVGPLQRIKRGLERWKRQHDLASTNEAMNAAISMLDLVVDVLAPSNVFKFVGVRYWLYTVCACLCALKITVAKEGTLDESHPNIRLIRAAVAAMKRNSPDDIHMSQRFSTFVEIVVTAAVRSSASVASSQHPTARVGQSQNNGASSSDDMGLSAPTPFQDFSMMNFEDWITDEFLAEYAEHTGFESYMATPI</sequence>
<gene>
    <name evidence="2" type="primary">ARO80_4</name>
    <name evidence="2" type="ORF">LTR69_009865</name>
</gene>
<protein>
    <submittedName>
        <fullName evidence="2">Zinc finger transcriptional activator</fullName>
    </submittedName>
</protein>
<accession>A0ABR0IYX4</accession>
<dbReference type="Proteomes" id="UP001345691">
    <property type="component" value="Unassembled WGS sequence"/>
</dbReference>
<dbReference type="PANTHER" id="PTHR31644:SF2">
    <property type="entry name" value="TRANSCRIPTIONAL ACTIVATOR ARO80-RELATED"/>
    <property type="match status" value="1"/>
</dbReference>
<feature type="region of interest" description="Disordered" evidence="1">
    <location>
        <begin position="632"/>
        <end position="653"/>
    </location>
</feature>
<feature type="region of interest" description="Disordered" evidence="1">
    <location>
        <begin position="112"/>
        <end position="133"/>
    </location>
</feature>
<feature type="region of interest" description="Disordered" evidence="1">
    <location>
        <begin position="19"/>
        <end position="51"/>
    </location>
</feature>
<dbReference type="EMBL" id="JAVRRF010000030">
    <property type="protein sequence ID" value="KAK5052329.1"/>
    <property type="molecule type" value="Genomic_DNA"/>
</dbReference>
<evidence type="ECO:0000256" key="1">
    <source>
        <dbReference type="SAM" id="MobiDB-lite"/>
    </source>
</evidence>
<comment type="caution">
    <text evidence="2">The sequence shown here is derived from an EMBL/GenBank/DDBJ whole genome shotgun (WGS) entry which is preliminary data.</text>
</comment>
<feature type="region of interest" description="Disordered" evidence="1">
    <location>
        <begin position="163"/>
        <end position="194"/>
    </location>
</feature>
<keyword evidence="3" id="KW-1185">Reference proteome</keyword>
<dbReference type="InterPro" id="IPR052780">
    <property type="entry name" value="AAA_Catabolism_Regulators"/>
</dbReference>
<feature type="compositionally biased region" description="Polar residues" evidence="1">
    <location>
        <begin position="173"/>
        <end position="182"/>
    </location>
</feature>
<evidence type="ECO:0000313" key="3">
    <source>
        <dbReference type="Proteomes" id="UP001345691"/>
    </source>
</evidence>
<dbReference type="PANTHER" id="PTHR31644">
    <property type="entry name" value="TRANSCRIPTIONAL ACTIVATOR ARO80-RELATED"/>
    <property type="match status" value="1"/>
</dbReference>
<proteinExistence type="predicted"/>
<evidence type="ECO:0000313" key="2">
    <source>
        <dbReference type="EMBL" id="KAK5052329.1"/>
    </source>
</evidence>
<reference evidence="2 3" key="1">
    <citation type="submission" date="2023-08" db="EMBL/GenBank/DDBJ databases">
        <title>Black Yeasts Isolated from many extreme environments.</title>
        <authorList>
            <person name="Coleine C."/>
            <person name="Stajich J.E."/>
            <person name="Selbmann L."/>
        </authorList>
    </citation>
    <scope>NUCLEOTIDE SEQUENCE [LARGE SCALE GENOMIC DNA]</scope>
    <source>
        <strain evidence="2 3">CCFEE 6328</strain>
    </source>
</reference>
<feature type="compositionally biased region" description="Polar residues" evidence="1">
    <location>
        <begin position="633"/>
        <end position="651"/>
    </location>
</feature>
<organism evidence="2 3">
    <name type="scientific">Exophiala sideris</name>
    <dbReference type="NCBI Taxonomy" id="1016849"/>
    <lineage>
        <taxon>Eukaryota</taxon>
        <taxon>Fungi</taxon>
        <taxon>Dikarya</taxon>
        <taxon>Ascomycota</taxon>
        <taxon>Pezizomycotina</taxon>
        <taxon>Eurotiomycetes</taxon>
        <taxon>Chaetothyriomycetidae</taxon>
        <taxon>Chaetothyriales</taxon>
        <taxon>Herpotrichiellaceae</taxon>
        <taxon>Exophiala</taxon>
    </lineage>
</organism>